<evidence type="ECO:0000313" key="2">
    <source>
        <dbReference type="Proteomes" id="UP000245626"/>
    </source>
</evidence>
<proteinExistence type="predicted"/>
<protein>
    <submittedName>
        <fullName evidence="1">MFS general substrate transporter</fullName>
    </submittedName>
</protein>
<gene>
    <name evidence="1" type="ORF">IE53DRAFT_319133</name>
</gene>
<keyword evidence="2" id="KW-1185">Reference proteome</keyword>
<evidence type="ECO:0000313" key="1">
    <source>
        <dbReference type="EMBL" id="PWN48561.1"/>
    </source>
</evidence>
<reference evidence="1 2" key="1">
    <citation type="journal article" date="2018" name="Mol. Biol. Evol.">
        <title>Broad Genomic Sampling Reveals a Smut Pathogenic Ancestry of the Fungal Clade Ustilaginomycotina.</title>
        <authorList>
            <person name="Kijpornyongpan T."/>
            <person name="Mondo S.J."/>
            <person name="Barry K."/>
            <person name="Sandor L."/>
            <person name="Lee J."/>
            <person name="Lipzen A."/>
            <person name="Pangilinan J."/>
            <person name="LaButti K."/>
            <person name="Hainaut M."/>
            <person name="Henrissat B."/>
            <person name="Grigoriev I.V."/>
            <person name="Spatafora J.W."/>
            <person name="Aime M.C."/>
        </authorList>
    </citation>
    <scope>NUCLEOTIDE SEQUENCE [LARGE SCALE GENOMIC DNA]</scope>
    <source>
        <strain evidence="1 2">SA 807</strain>
    </source>
</reference>
<dbReference type="Proteomes" id="UP000245626">
    <property type="component" value="Unassembled WGS sequence"/>
</dbReference>
<name>A0ACD0NRX5_9BASI</name>
<organism evidence="1 2">
    <name type="scientific">Violaceomyces palustris</name>
    <dbReference type="NCBI Taxonomy" id="1673888"/>
    <lineage>
        <taxon>Eukaryota</taxon>
        <taxon>Fungi</taxon>
        <taxon>Dikarya</taxon>
        <taxon>Basidiomycota</taxon>
        <taxon>Ustilaginomycotina</taxon>
        <taxon>Ustilaginomycetes</taxon>
        <taxon>Violaceomycetales</taxon>
        <taxon>Violaceomycetaceae</taxon>
        <taxon>Violaceomyces</taxon>
    </lineage>
</organism>
<accession>A0ACD0NRX5</accession>
<dbReference type="EMBL" id="KZ820181">
    <property type="protein sequence ID" value="PWN48561.1"/>
    <property type="molecule type" value="Genomic_DNA"/>
</dbReference>
<sequence>MKSCNLSVKSGISNEQNDQHRPLPLVGLPLNPRLTRHGSVSNSVGRSRRGTGDSITLAPLDLSHQASRASQTRPPSPHYPASALALTQTKSMDPGAIYIDWELNDPSNPFNWPTYRKWTLVIVCFLFTACTAFNGTGYPAGSDDAARELHSTAEVYLVGNTTYLLAISFTPLVLAPLSEVYGRTPIYLVASFVFMVTFIPQALAPNMAAILISRWFQGMAASVGNSMVAGSVSDMFHASERGFPMGLYALSVYIAQGVGPTASAFTTSQRSWRVILWWNGAVALFAFAMMALLLKETRGPVLLSQRAKRLTEETGKLHRCRADDERSSFPVMVKTSLVRPIEYLFTEPVVTSFALWIGFLWGIVFICLESVPIAFSVYGWSVGQKGLVLLCTAVGGLIGFAVNFYQEKLYARACQRHDGKPPPEARLYSACAGAVFAPVGLYIFAWTARSDIHPVAPILGLLIFNTALFPIYLAVFSYLADVYERYASSALAAQSFLRNTLAATFPLFSRQMYSSVSPPVASTILASIGALLGVVPFILLYYGEAIRKRSRAAVALEREEREAEEFYRREEEKLERRRQREASKSTVGGVGGGCEKLGSNLENRSGKQIKEGEEALVGGGGGGGGGRRTSFTRDQLDSKAKRVERQMISGDGLRSTSIA</sequence>